<dbReference type="InterPro" id="IPR011990">
    <property type="entry name" value="TPR-like_helical_dom_sf"/>
</dbReference>
<dbReference type="Proteomes" id="UP000567179">
    <property type="component" value="Unassembled WGS sequence"/>
</dbReference>
<dbReference type="EMBL" id="JAACJJ010000029">
    <property type="protein sequence ID" value="KAF5319167.1"/>
    <property type="molecule type" value="Genomic_DNA"/>
</dbReference>
<protein>
    <submittedName>
        <fullName evidence="1">Uncharacterized protein</fullName>
    </submittedName>
</protein>
<proteinExistence type="predicted"/>
<sequence>MDPLSITLAVISLTTAVKDMVELGQKIHESFAKVSTNLRNAQRVAEDIKELVEEIKVFCDGHKEALNNMKDFRLAIHGLLGKLRSFETSILPLLPQTGGRRRDRFFQGWDAWRNNDRVEESIVHLQSDIVKVIRRHIMKSAMRTEVKLEAIHQDAGSGFISITQDLEVVRRDVSAIAAVAVPHYSYESSATFRNQLNHSIDMFARSSPSTSVPMLRTPNVITEEVTTTIYIKAQIDSIAMIVKKMSMLPASAGNHAVSNSVTQFMMEPEIKEESMSITHLRRHAVREVSSIRDLLDTPSGRVISIQDGATALIRLSAALEILGMDHESRLLRTWSITLARLLFDASGGEQPDHGAHLALCLLHQSWGYDSSGDRIQSLRVIEEAHTITQNLSNRYSGQVSLQILYSYVLLEHASLVSSEQSLKMSIEAIQVLEGILNIRAFTQSTSFDKIEGVVEPSSAFLHRLFSSTPPINAVRIYAYALQNLGYYLVIGGNPQNSLNLARLAIALRRKVVSIYGHEHKAALAFALSVLVEDETANHIPREELVNLADECIQLLRELTEKNPLFYARKLVSVLWVKATALQRLNRNTEAVTTWEEAASLAGRIIQDSELHATVLLNLSSELRFSERYDDAVRTRRLAINMYQHEDETQAKHYLFLCQDLQHLRCYKESVNAAQMSVTLYRRLAIKDPERWTSFLTHGLSKLALCMARSGDYSEARIAWMESVTMLDSYLNTNPNANMAVIDRYLGVNGLDIRPFISYILQNKEESLKVCSTAVQYLRQLSDTYPQNAHIFLLYLLQAEFCYAYNMLRFGCLQDVLQFIGHWPDRWRNKPGPIPDSEIGRWHAALITLKADALHAQGCTEQALLATRTVHDITTLSVSTNLPSFHEMICSMIQEAQLRVALGDSKGALQVAEEALRLSKGHKLKQIEIDCLVRSLHGVAFSALSCCNYTRAIEAAQEGFDITSNSIWRYSNSEYRIFLRPSMFSVLSSAEANLGRYGIALDYARRAVDASLEIGWMKAYISATTVERSCMETRGNLAEILLATGDLVQARQICQELRAYFSDIVETRMGGYRDLGPILRMLGILCCSEGHHEEGDAAAKELTQIMKTLGAAFPSLQEEVKIRLRHQTQVPILKILDEMCEKLDCGHQAGIISLFTV</sequence>
<accession>A0A8H5F0M3</accession>
<dbReference type="SUPFAM" id="SSF48452">
    <property type="entry name" value="TPR-like"/>
    <property type="match status" value="2"/>
</dbReference>
<dbReference type="AlphaFoldDB" id="A0A8H5F0M3"/>
<comment type="caution">
    <text evidence="1">The sequence shown here is derived from an EMBL/GenBank/DDBJ whole genome shotgun (WGS) entry which is preliminary data.</text>
</comment>
<name>A0A8H5F0M3_9AGAR</name>
<evidence type="ECO:0000313" key="2">
    <source>
        <dbReference type="Proteomes" id="UP000567179"/>
    </source>
</evidence>
<keyword evidence="2" id="KW-1185">Reference proteome</keyword>
<dbReference type="Gene3D" id="1.25.40.10">
    <property type="entry name" value="Tetratricopeptide repeat domain"/>
    <property type="match status" value="2"/>
</dbReference>
<evidence type="ECO:0000313" key="1">
    <source>
        <dbReference type="EMBL" id="KAF5319167.1"/>
    </source>
</evidence>
<gene>
    <name evidence="1" type="ORF">D9619_008416</name>
</gene>
<reference evidence="1 2" key="1">
    <citation type="journal article" date="2020" name="ISME J.">
        <title>Uncovering the hidden diversity of litter-decomposition mechanisms in mushroom-forming fungi.</title>
        <authorList>
            <person name="Floudas D."/>
            <person name="Bentzer J."/>
            <person name="Ahren D."/>
            <person name="Johansson T."/>
            <person name="Persson P."/>
            <person name="Tunlid A."/>
        </authorList>
    </citation>
    <scope>NUCLEOTIDE SEQUENCE [LARGE SCALE GENOMIC DNA]</scope>
    <source>
        <strain evidence="1 2">CBS 101986</strain>
    </source>
</reference>
<dbReference type="OrthoDB" id="2978551at2759"/>
<organism evidence="1 2">
    <name type="scientific">Psilocybe cf. subviscida</name>
    <dbReference type="NCBI Taxonomy" id="2480587"/>
    <lineage>
        <taxon>Eukaryota</taxon>
        <taxon>Fungi</taxon>
        <taxon>Dikarya</taxon>
        <taxon>Basidiomycota</taxon>
        <taxon>Agaricomycotina</taxon>
        <taxon>Agaricomycetes</taxon>
        <taxon>Agaricomycetidae</taxon>
        <taxon>Agaricales</taxon>
        <taxon>Agaricineae</taxon>
        <taxon>Strophariaceae</taxon>
        <taxon>Psilocybe</taxon>
    </lineage>
</organism>